<accession>A0A7S3PNZ7</accession>
<feature type="compositionally biased region" description="Basic residues" evidence="4">
    <location>
        <begin position="15"/>
        <end position="32"/>
    </location>
</feature>
<dbReference type="PANTHER" id="PTHR12117:SF0">
    <property type="entry name" value="PROLYL 3-HYDROXYLASE OGFOD1"/>
    <property type="match status" value="1"/>
</dbReference>
<dbReference type="InterPro" id="IPR044862">
    <property type="entry name" value="Pro_4_hyd_alph_FE2OG_OXY"/>
</dbReference>
<organism evidence="6">
    <name type="scientific">Aplanochytrium stocchinoi</name>
    <dbReference type="NCBI Taxonomy" id="215587"/>
    <lineage>
        <taxon>Eukaryota</taxon>
        <taxon>Sar</taxon>
        <taxon>Stramenopiles</taxon>
        <taxon>Bigyra</taxon>
        <taxon>Labyrinthulomycetes</taxon>
        <taxon>Thraustochytrida</taxon>
        <taxon>Thraustochytriidae</taxon>
        <taxon>Aplanochytrium</taxon>
    </lineage>
</organism>
<gene>
    <name evidence="6" type="ORF">ASTO00021_LOCUS15729</name>
</gene>
<dbReference type="PANTHER" id="PTHR12117">
    <property type="entry name" value="HISTONE ACETYLTRANSFERASE COMPLEX"/>
    <property type="match status" value="1"/>
</dbReference>
<proteinExistence type="predicted"/>
<dbReference type="EMBL" id="HBIN01020573">
    <property type="protein sequence ID" value="CAE0445725.1"/>
    <property type="molecule type" value="Transcribed_RNA"/>
</dbReference>
<evidence type="ECO:0000256" key="1">
    <source>
        <dbReference type="ARBA" id="ARBA00001961"/>
    </source>
</evidence>
<dbReference type="AlphaFoldDB" id="A0A7S3PNZ7"/>
<dbReference type="Pfam" id="PF13640">
    <property type="entry name" value="2OG-FeII_Oxy_3"/>
    <property type="match status" value="1"/>
</dbReference>
<dbReference type="SMART" id="SM00702">
    <property type="entry name" value="P4Hc"/>
    <property type="match status" value="1"/>
</dbReference>
<evidence type="ECO:0000256" key="3">
    <source>
        <dbReference type="ARBA" id="ARBA00023002"/>
    </source>
</evidence>
<evidence type="ECO:0000313" key="6">
    <source>
        <dbReference type="EMBL" id="CAE0445725.1"/>
    </source>
</evidence>
<feature type="compositionally biased region" description="Basic residues" evidence="4">
    <location>
        <begin position="293"/>
        <end position="302"/>
    </location>
</feature>
<dbReference type="InterPro" id="IPR006620">
    <property type="entry name" value="Pro_4_hyd_alph"/>
</dbReference>
<dbReference type="GO" id="GO:0051213">
    <property type="term" value="F:dioxygenase activity"/>
    <property type="evidence" value="ECO:0007669"/>
    <property type="project" value="UniProtKB-KW"/>
</dbReference>
<keyword evidence="2" id="KW-0223">Dioxygenase</keyword>
<name>A0A7S3PNZ7_9STRA</name>
<dbReference type="GO" id="GO:0016705">
    <property type="term" value="F:oxidoreductase activity, acting on paired donors, with incorporation or reduction of molecular oxygen"/>
    <property type="evidence" value="ECO:0007669"/>
    <property type="project" value="InterPro"/>
</dbReference>
<evidence type="ECO:0000256" key="2">
    <source>
        <dbReference type="ARBA" id="ARBA00022964"/>
    </source>
</evidence>
<comment type="cofactor">
    <cofactor evidence="1">
        <name>L-ascorbate</name>
        <dbReference type="ChEBI" id="CHEBI:38290"/>
    </cofactor>
</comment>
<feature type="domain" description="Prolyl 4-hydroxylase alpha subunit" evidence="5">
    <location>
        <begin position="89"/>
        <end position="272"/>
    </location>
</feature>
<dbReference type="InterPro" id="IPR051842">
    <property type="entry name" value="uS12_prolyl_hydroxylase"/>
</dbReference>
<keyword evidence="3" id="KW-0560">Oxidoreductase</keyword>
<evidence type="ECO:0000259" key="5">
    <source>
        <dbReference type="SMART" id="SM00702"/>
    </source>
</evidence>
<protein>
    <recommendedName>
        <fullName evidence="5">Prolyl 4-hydroxylase alpha subunit domain-containing protein</fullName>
    </recommendedName>
</protein>
<reference evidence="6" key="1">
    <citation type="submission" date="2021-01" db="EMBL/GenBank/DDBJ databases">
        <authorList>
            <person name="Corre E."/>
            <person name="Pelletier E."/>
            <person name="Niang G."/>
            <person name="Scheremetjew M."/>
            <person name="Finn R."/>
            <person name="Kale V."/>
            <person name="Holt S."/>
            <person name="Cochrane G."/>
            <person name="Meng A."/>
            <person name="Brown T."/>
            <person name="Cohen L."/>
        </authorList>
    </citation>
    <scope>NUCLEOTIDE SEQUENCE</scope>
    <source>
        <strain evidence="6">GSBS06</strain>
    </source>
</reference>
<feature type="region of interest" description="Disordered" evidence="4">
    <location>
        <begin position="282"/>
        <end position="302"/>
    </location>
</feature>
<dbReference type="GO" id="GO:0031418">
    <property type="term" value="F:L-ascorbic acid binding"/>
    <property type="evidence" value="ECO:0007669"/>
    <property type="project" value="InterPro"/>
</dbReference>
<sequence>MDEHSQKGSLDNKNSKRRQRQREKRKQRRKNGKLNTNAGSPCKNIKSNAAEAEAEAERDICAERWLKSRSEKEEWLSKFDLVDLLEKSDGLIRIENFLPQHVAEFALSSIKSLPDYRWTVRSDRDNPTKNTTQHNFFVASPEKSKESDPVTLLTDVIQNLLPGKRCVFSAGKYHEGDHITEHDDHAYTYHEMPDGSDIKPVFCSRDVAVIYYLTKDWKGSDGGILIDLQSGTHYTPQFNSLIAFMVPRFHEVTAVRSRKGRDPRYSIFGWFLSEGDMYKYVKDPESPRNSGSRNRKKRRIQK</sequence>
<dbReference type="GO" id="GO:0005506">
    <property type="term" value="F:iron ion binding"/>
    <property type="evidence" value="ECO:0007669"/>
    <property type="project" value="InterPro"/>
</dbReference>
<evidence type="ECO:0000256" key="4">
    <source>
        <dbReference type="SAM" id="MobiDB-lite"/>
    </source>
</evidence>
<dbReference type="Gene3D" id="2.60.120.620">
    <property type="entry name" value="q2cbj1_9rhob like domain"/>
    <property type="match status" value="1"/>
</dbReference>
<feature type="region of interest" description="Disordered" evidence="4">
    <location>
        <begin position="1"/>
        <end position="50"/>
    </location>
</feature>